<comment type="caution">
    <text evidence="1">The sequence shown here is derived from an EMBL/GenBank/DDBJ whole genome shotgun (WGS) entry which is preliminary data.</text>
</comment>
<keyword evidence="2" id="KW-1185">Reference proteome</keyword>
<sequence length="113" mass="12498">MTGGDLCEGCDFCCSSLGVCPVNENDISKIGRFLHKKYDAVKEEFVIFDGVGLILKSQSNGACVFLNNLTKKCLIYACRPQACQTFPEKAKITFSLLKKCRLARYISNLDTGE</sequence>
<dbReference type="AlphaFoldDB" id="A0A495UNJ1"/>
<organism evidence="1 2">
    <name type="scientific">Thiocapsa rosea</name>
    <dbReference type="NCBI Taxonomy" id="69360"/>
    <lineage>
        <taxon>Bacteria</taxon>
        <taxon>Pseudomonadati</taxon>
        <taxon>Pseudomonadota</taxon>
        <taxon>Gammaproteobacteria</taxon>
        <taxon>Chromatiales</taxon>
        <taxon>Chromatiaceae</taxon>
        <taxon>Thiocapsa</taxon>
    </lineage>
</organism>
<dbReference type="PANTHER" id="PTHR35866:SF2">
    <property type="entry name" value="YKGJ FAMILY CYSTEINE CLUSTER PROTEIN"/>
    <property type="match status" value="1"/>
</dbReference>
<accession>A0A495UNJ1</accession>
<dbReference type="PANTHER" id="PTHR35866">
    <property type="entry name" value="PUTATIVE-RELATED"/>
    <property type="match status" value="1"/>
</dbReference>
<evidence type="ECO:0000313" key="1">
    <source>
        <dbReference type="EMBL" id="RKT37863.1"/>
    </source>
</evidence>
<name>A0A495UNJ1_9GAMM</name>
<dbReference type="Pfam" id="PF03692">
    <property type="entry name" value="CxxCxxCC"/>
    <property type="match status" value="1"/>
</dbReference>
<proteinExistence type="predicted"/>
<dbReference type="Proteomes" id="UP000274556">
    <property type="component" value="Unassembled WGS sequence"/>
</dbReference>
<evidence type="ECO:0000313" key="2">
    <source>
        <dbReference type="Proteomes" id="UP000274556"/>
    </source>
</evidence>
<protein>
    <submittedName>
        <fullName evidence="1">Putative zinc-or iron-chelating protein</fullName>
    </submittedName>
</protein>
<dbReference type="InterPro" id="IPR005358">
    <property type="entry name" value="Puta_zinc/iron-chelating_dom"/>
</dbReference>
<gene>
    <name evidence="1" type="ORF">BDD21_5374</name>
</gene>
<dbReference type="EMBL" id="RBXL01000002">
    <property type="protein sequence ID" value="RKT37863.1"/>
    <property type="molecule type" value="Genomic_DNA"/>
</dbReference>
<reference evidence="1 2" key="1">
    <citation type="submission" date="2018-10" db="EMBL/GenBank/DDBJ databases">
        <title>Genomic Encyclopedia of Archaeal and Bacterial Type Strains, Phase II (KMG-II): from individual species to whole genera.</title>
        <authorList>
            <person name="Goeker M."/>
        </authorList>
    </citation>
    <scope>NUCLEOTIDE SEQUENCE [LARGE SCALE GENOMIC DNA]</scope>
    <source>
        <strain evidence="1 2">DSM 235</strain>
    </source>
</reference>